<sequence length="239" mass="26587">MACDDHGKLIQENLILEASSKAFWEKGSPLLLKSGVQYALDAGADSIGITNLCTPKLAGNLFASLLANTSKESETHSTMKIQASIFRPTAVIFVPYRAFYGWKAVVSGSKETDCITSPTSCWHPTLSEETKFGHALLLAPGEGECPVDVAQSALTRLWDDLRTRHKNVAIVGDVDLLTIEFLSGTSERVLAKFPCLMDEKQWDFFEGDKLRKELLERTQEYPFKEWLLTDELRCHPSSS</sequence>
<dbReference type="EMBL" id="HBHT01027483">
    <property type="protein sequence ID" value="CAD9978568.1"/>
    <property type="molecule type" value="Transcribed_RNA"/>
</dbReference>
<evidence type="ECO:0000313" key="1">
    <source>
        <dbReference type="EMBL" id="CAD9978568.1"/>
    </source>
</evidence>
<accession>A0A7S2YIR9</accession>
<proteinExistence type="predicted"/>
<protein>
    <submittedName>
        <fullName evidence="1">Uncharacterized protein</fullName>
    </submittedName>
</protein>
<name>A0A7S2YIR9_9STRA</name>
<dbReference type="AlphaFoldDB" id="A0A7S2YIR9"/>
<organism evidence="1">
    <name type="scientific">Entomoneis paludosa</name>
    <dbReference type="NCBI Taxonomy" id="265537"/>
    <lineage>
        <taxon>Eukaryota</taxon>
        <taxon>Sar</taxon>
        <taxon>Stramenopiles</taxon>
        <taxon>Ochrophyta</taxon>
        <taxon>Bacillariophyta</taxon>
        <taxon>Bacillariophyceae</taxon>
        <taxon>Bacillariophycidae</taxon>
        <taxon>Entomoneidaceae</taxon>
        <taxon>Entomoneis</taxon>
    </lineage>
</organism>
<gene>
    <name evidence="1" type="ORF">APAL1065_LOCUS18454</name>
</gene>
<reference evidence="1" key="1">
    <citation type="submission" date="2021-01" db="EMBL/GenBank/DDBJ databases">
        <authorList>
            <person name="Corre E."/>
            <person name="Pelletier E."/>
            <person name="Niang G."/>
            <person name="Scheremetjew M."/>
            <person name="Finn R."/>
            <person name="Kale V."/>
            <person name="Holt S."/>
            <person name="Cochrane G."/>
            <person name="Meng A."/>
            <person name="Brown T."/>
            <person name="Cohen L."/>
        </authorList>
    </citation>
    <scope>NUCLEOTIDE SEQUENCE</scope>
    <source>
        <strain evidence="1">CCMP125</strain>
    </source>
</reference>